<evidence type="ECO:0000313" key="1">
    <source>
        <dbReference type="EMBL" id="CAD7002134.1"/>
    </source>
</evidence>
<protein>
    <submittedName>
        <fullName evidence="1">(Mediterranean fruit fly) hypothetical protein</fullName>
    </submittedName>
</protein>
<evidence type="ECO:0000313" key="2">
    <source>
        <dbReference type="Proteomes" id="UP000606786"/>
    </source>
</evidence>
<accession>A0A811UTY3</accession>
<gene>
    <name evidence="1" type="ORF">CCAP1982_LOCUS10622</name>
</gene>
<reference evidence="1" key="1">
    <citation type="submission" date="2020-11" db="EMBL/GenBank/DDBJ databases">
        <authorList>
            <person name="Whitehead M."/>
        </authorList>
    </citation>
    <scope>NUCLEOTIDE SEQUENCE</scope>
    <source>
        <strain evidence="1">EGII</strain>
    </source>
</reference>
<dbReference type="SUPFAM" id="SSF56219">
    <property type="entry name" value="DNase I-like"/>
    <property type="match status" value="1"/>
</dbReference>
<proteinExistence type="predicted"/>
<dbReference type="InterPro" id="IPR036691">
    <property type="entry name" value="Endo/exonu/phosph_ase_sf"/>
</dbReference>
<dbReference type="Gene3D" id="3.60.10.10">
    <property type="entry name" value="Endonuclease/exonuclease/phosphatase"/>
    <property type="match status" value="1"/>
</dbReference>
<name>A0A811UTY3_CERCA</name>
<dbReference type="EMBL" id="CAJHJT010000023">
    <property type="protein sequence ID" value="CAD7002134.1"/>
    <property type="molecule type" value="Genomic_DNA"/>
</dbReference>
<comment type="caution">
    <text evidence="1">The sequence shown here is derived from an EMBL/GenBank/DDBJ whole genome shotgun (WGS) entry which is preliminary data.</text>
</comment>
<dbReference type="AlphaFoldDB" id="A0A811UTY3"/>
<sequence>MNQRFMYVASAYVDPVVDQFDTLVHINIFLRHTSLQVLRGVLNGWRTLWGSENTNQLRNVIASIIAGHNMAICNSERTPTFNAIRYDVNASSNVDIDAPLQRPPVTLQREGNFTETGEITSSALFNHFYPNRNNGTNIRPQAIRKQSKHYIDTHDEVEVLEALSSMNLNRAPGIDNLTSDIQWVTAYLIQQPI</sequence>
<keyword evidence="2" id="KW-1185">Reference proteome</keyword>
<organism evidence="1 2">
    <name type="scientific">Ceratitis capitata</name>
    <name type="common">Mediterranean fruit fly</name>
    <name type="synonym">Tephritis capitata</name>
    <dbReference type="NCBI Taxonomy" id="7213"/>
    <lineage>
        <taxon>Eukaryota</taxon>
        <taxon>Metazoa</taxon>
        <taxon>Ecdysozoa</taxon>
        <taxon>Arthropoda</taxon>
        <taxon>Hexapoda</taxon>
        <taxon>Insecta</taxon>
        <taxon>Pterygota</taxon>
        <taxon>Neoptera</taxon>
        <taxon>Endopterygota</taxon>
        <taxon>Diptera</taxon>
        <taxon>Brachycera</taxon>
        <taxon>Muscomorpha</taxon>
        <taxon>Tephritoidea</taxon>
        <taxon>Tephritidae</taxon>
        <taxon>Ceratitis</taxon>
        <taxon>Ceratitis</taxon>
    </lineage>
</organism>
<dbReference type="Proteomes" id="UP000606786">
    <property type="component" value="Unassembled WGS sequence"/>
</dbReference>